<dbReference type="AlphaFoldDB" id="A0A0G1JD18"/>
<keyword evidence="3 7" id="KW-0694">RNA-binding</keyword>
<dbReference type="GO" id="GO:0042274">
    <property type="term" value="P:ribosomal small subunit biogenesis"/>
    <property type="evidence" value="ECO:0007669"/>
    <property type="project" value="TreeGrafter"/>
</dbReference>
<comment type="caution">
    <text evidence="10">The sequence shown here is derived from an EMBL/GenBank/DDBJ whole genome shotgun (WGS) entry which is preliminary data.</text>
</comment>
<dbReference type="Proteomes" id="UP000034736">
    <property type="component" value="Unassembled WGS sequence"/>
</dbReference>
<dbReference type="InterPro" id="IPR001912">
    <property type="entry name" value="Ribosomal_uS4_N"/>
</dbReference>
<dbReference type="GO" id="GO:0003735">
    <property type="term" value="F:structural constituent of ribosome"/>
    <property type="evidence" value="ECO:0007669"/>
    <property type="project" value="InterPro"/>
</dbReference>
<protein>
    <recommendedName>
        <fullName evidence="6 7">Small ribosomal subunit protein uS4</fullName>
    </recommendedName>
</protein>
<evidence type="ECO:0000256" key="2">
    <source>
        <dbReference type="ARBA" id="ARBA00022730"/>
    </source>
</evidence>
<dbReference type="Pfam" id="PF01479">
    <property type="entry name" value="S4"/>
    <property type="match status" value="1"/>
</dbReference>
<dbReference type="EMBL" id="LCHU01000003">
    <property type="protein sequence ID" value="KKT41917.1"/>
    <property type="molecule type" value="Genomic_DNA"/>
</dbReference>
<reference evidence="10 11" key="1">
    <citation type="journal article" date="2015" name="Nature">
        <title>rRNA introns, odd ribosomes, and small enigmatic genomes across a large radiation of phyla.</title>
        <authorList>
            <person name="Brown C.T."/>
            <person name="Hug L.A."/>
            <person name="Thomas B.C."/>
            <person name="Sharon I."/>
            <person name="Castelle C.J."/>
            <person name="Singh A."/>
            <person name="Wilkins M.J."/>
            <person name="Williams K.H."/>
            <person name="Banfield J.F."/>
        </authorList>
    </citation>
    <scope>NUCLEOTIDE SEQUENCE [LARGE SCALE GENOMIC DNA]</scope>
</reference>
<comment type="similarity">
    <text evidence="1 7">Belongs to the universal ribosomal protein uS4 family.</text>
</comment>
<organism evidence="10 11">
    <name type="scientific">Candidatus Giovannonibacteria bacterium GW2011_GWA2_44_13b</name>
    <dbReference type="NCBI Taxonomy" id="1618647"/>
    <lineage>
        <taxon>Bacteria</taxon>
        <taxon>Candidatus Giovannoniibacteriota</taxon>
    </lineage>
</organism>
<dbReference type="PANTHER" id="PTHR11831">
    <property type="entry name" value="30S 40S RIBOSOMAL PROTEIN"/>
    <property type="match status" value="1"/>
</dbReference>
<keyword evidence="4 7" id="KW-0689">Ribosomal protein</keyword>
<dbReference type="GO" id="GO:0019843">
    <property type="term" value="F:rRNA binding"/>
    <property type="evidence" value="ECO:0007669"/>
    <property type="project" value="UniProtKB-UniRule"/>
</dbReference>
<sequence>MRTTVTCKVCRRLRMSVCGREKCAFKRKPYPPGVHGKAFRRAGSEFGSQLMEKQKVKFLYGLRERQFRNYIMDALKQKTMTTSDAVLNTLETRLDNVTYRLGFAPTRAAARQLVNHGHIYVKRKSLTNFTRVTIPSYKLKIGDEVRIRPESLKKGPFGTLEILIKKHTPPVWLELDREGYLGKILTYPTSGEDISKGYNISAIVEYYSR</sequence>
<evidence type="ECO:0000256" key="1">
    <source>
        <dbReference type="ARBA" id="ARBA00007465"/>
    </source>
</evidence>
<dbReference type="InterPro" id="IPR002942">
    <property type="entry name" value="S4_RNA-bd"/>
</dbReference>
<dbReference type="GO" id="GO:0015935">
    <property type="term" value="C:small ribosomal subunit"/>
    <property type="evidence" value="ECO:0007669"/>
    <property type="project" value="InterPro"/>
</dbReference>
<gene>
    <name evidence="7" type="primary">rpsD</name>
    <name evidence="10" type="ORF">UW30_C0003G0017</name>
</gene>
<dbReference type="Pfam" id="PF00163">
    <property type="entry name" value="Ribosomal_S4"/>
    <property type="match status" value="1"/>
</dbReference>
<evidence type="ECO:0000256" key="4">
    <source>
        <dbReference type="ARBA" id="ARBA00022980"/>
    </source>
</evidence>
<dbReference type="Gene3D" id="3.10.290.10">
    <property type="entry name" value="RNA-binding S4 domain"/>
    <property type="match status" value="1"/>
</dbReference>
<keyword evidence="5 7" id="KW-0687">Ribonucleoprotein</keyword>
<dbReference type="SMART" id="SM00363">
    <property type="entry name" value="S4"/>
    <property type="match status" value="1"/>
</dbReference>
<comment type="function">
    <text evidence="7">With S5 and S12 plays an important role in translational accuracy.</text>
</comment>
<dbReference type="STRING" id="1618647.UW30_C0003G0017"/>
<dbReference type="SUPFAM" id="SSF55174">
    <property type="entry name" value="Alpha-L RNA-binding motif"/>
    <property type="match status" value="1"/>
</dbReference>
<feature type="domain" description="Small ribosomal subunit protein uS4 N-terminal" evidence="9">
    <location>
        <begin position="2"/>
        <end position="91"/>
    </location>
</feature>
<evidence type="ECO:0000313" key="11">
    <source>
        <dbReference type="Proteomes" id="UP000034736"/>
    </source>
</evidence>
<dbReference type="GO" id="GO:0006412">
    <property type="term" value="P:translation"/>
    <property type="evidence" value="ECO:0007669"/>
    <property type="project" value="UniProtKB-UniRule"/>
</dbReference>
<dbReference type="CDD" id="cd00165">
    <property type="entry name" value="S4"/>
    <property type="match status" value="1"/>
</dbReference>
<evidence type="ECO:0000259" key="8">
    <source>
        <dbReference type="SMART" id="SM00363"/>
    </source>
</evidence>
<dbReference type="FunFam" id="3.10.290.10:FF:000001">
    <property type="entry name" value="30S ribosomal protein S4"/>
    <property type="match status" value="1"/>
</dbReference>
<dbReference type="InterPro" id="IPR036986">
    <property type="entry name" value="S4_RNA-bd_sf"/>
</dbReference>
<dbReference type="InterPro" id="IPR005709">
    <property type="entry name" value="Ribosomal_uS4_bac-type"/>
</dbReference>
<dbReference type="PATRIC" id="fig|1618647.3.peg.190"/>
<evidence type="ECO:0000256" key="6">
    <source>
        <dbReference type="ARBA" id="ARBA00035254"/>
    </source>
</evidence>
<dbReference type="InterPro" id="IPR022801">
    <property type="entry name" value="Ribosomal_uS4"/>
</dbReference>
<keyword evidence="2 7" id="KW-0699">rRNA-binding</keyword>
<comment type="function">
    <text evidence="7">One of the primary rRNA binding proteins, it binds directly to 16S rRNA where it nucleates assembly of the body of the 30S subunit.</text>
</comment>
<dbReference type="PANTHER" id="PTHR11831:SF4">
    <property type="entry name" value="SMALL RIBOSOMAL SUBUNIT PROTEIN US4M"/>
    <property type="match status" value="1"/>
</dbReference>
<evidence type="ECO:0000259" key="9">
    <source>
        <dbReference type="SMART" id="SM01390"/>
    </source>
</evidence>
<comment type="subunit">
    <text evidence="7">Part of the 30S ribosomal subunit. Contacts protein S5. The interaction surface between S4 and S5 is involved in control of translational fidelity.</text>
</comment>
<evidence type="ECO:0000256" key="7">
    <source>
        <dbReference type="HAMAP-Rule" id="MF_01306"/>
    </source>
</evidence>
<proteinExistence type="inferred from homology"/>
<feature type="domain" description="RNA-binding S4" evidence="8">
    <location>
        <begin position="92"/>
        <end position="156"/>
    </location>
</feature>
<name>A0A0G1JD18_9BACT</name>
<evidence type="ECO:0000256" key="3">
    <source>
        <dbReference type="ARBA" id="ARBA00022884"/>
    </source>
</evidence>
<dbReference type="SMART" id="SM01390">
    <property type="entry name" value="Ribosomal_S4"/>
    <property type="match status" value="1"/>
</dbReference>
<accession>A0A0G1JD18</accession>
<dbReference type="NCBIfam" id="TIGR01017">
    <property type="entry name" value="rpsD_bact"/>
    <property type="match status" value="1"/>
</dbReference>
<dbReference type="Gene3D" id="1.10.1050.10">
    <property type="entry name" value="Ribosomal Protein S4 Delta 41, Chain A, domain 1"/>
    <property type="match status" value="1"/>
</dbReference>
<dbReference type="NCBIfam" id="NF003717">
    <property type="entry name" value="PRK05327.1"/>
    <property type="match status" value="1"/>
</dbReference>
<dbReference type="HAMAP" id="MF_01306_B">
    <property type="entry name" value="Ribosomal_uS4_B"/>
    <property type="match status" value="1"/>
</dbReference>
<evidence type="ECO:0000256" key="5">
    <source>
        <dbReference type="ARBA" id="ARBA00023274"/>
    </source>
</evidence>
<evidence type="ECO:0000313" key="10">
    <source>
        <dbReference type="EMBL" id="KKT41917.1"/>
    </source>
</evidence>
<dbReference type="PROSITE" id="PS50889">
    <property type="entry name" value="S4"/>
    <property type="match status" value="1"/>
</dbReference>